<comment type="catalytic activity">
    <reaction evidence="6">
        <text>a 5'-end (N(7)-methyl 5'-triphosphoguanosine)-ribonucleoside in snRNA + S-adenosyl-L-methionine = a 5'-end (N(2),N(7)-dimethyl 5'-triphosphoguanosine)-ribonucleoside in snRNA + S-adenosyl-L-homocysteine + H(+)</text>
        <dbReference type="Rhea" id="RHEA:78471"/>
        <dbReference type="Rhea" id="RHEA-COMP:19085"/>
        <dbReference type="Rhea" id="RHEA-COMP:19087"/>
        <dbReference type="ChEBI" id="CHEBI:15378"/>
        <dbReference type="ChEBI" id="CHEBI:57856"/>
        <dbReference type="ChEBI" id="CHEBI:59789"/>
        <dbReference type="ChEBI" id="CHEBI:156461"/>
        <dbReference type="ChEBI" id="CHEBI:172880"/>
    </reaction>
    <physiologicalReaction direction="left-to-right" evidence="6">
        <dbReference type="Rhea" id="RHEA:78472"/>
    </physiologicalReaction>
</comment>
<evidence type="ECO:0000256" key="2">
    <source>
        <dbReference type="ARBA" id="ARBA00025783"/>
    </source>
</evidence>
<comment type="catalytic activity">
    <reaction evidence="5">
        <text>a 5'-end (N(2),N(7)-dimethyl 5'-triphosphoguanosine)-ribonucleoside in snRNA + S-adenosyl-L-methionine = a 5'-end (N(2),N(2),N(7)-trimethyl 5'-triphosphoguanosine)-ribonucleoside in snRNA + S-adenosyl-L-homocysteine + H(+)</text>
        <dbReference type="Rhea" id="RHEA:78479"/>
        <dbReference type="Rhea" id="RHEA-COMP:19087"/>
        <dbReference type="Rhea" id="RHEA-COMP:19089"/>
        <dbReference type="ChEBI" id="CHEBI:15378"/>
        <dbReference type="ChEBI" id="CHEBI:57856"/>
        <dbReference type="ChEBI" id="CHEBI:59789"/>
        <dbReference type="ChEBI" id="CHEBI:167623"/>
        <dbReference type="ChEBI" id="CHEBI:172880"/>
    </reaction>
    <physiologicalReaction direction="left-to-right" evidence="5">
        <dbReference type="Rhea" id="RHEA:78480"/>
    </physiologicalReaction>
</comment>
<evidence type="ECO:0000256" key="4">
    <source>
        <dbReference type="ARBA" id="ARBA00048740"/>
    </source>
</evidence>
<dbReference type="InterPro" id="IPR019012">
    <property type="entry name" value="RNA_cap_Gua-N2-MeTrfase"/>
</dbReference>
<organism evidence="9 10">
    <name type="scientific">Bondarzewia mesenterica</name>
    <dbReference type="NCBI Taxonomy" id="1095465"/>
    <lineage>
        <taxon>Eukaryota</taxon>
        <taxon>Fungi</taxon>
        <taxon>Dikarya</taxon>
        <taxon>Basidiomycota</taxon>
        <taxon>Agaricomycotina</taxon>
        <taxon>Agaricomycetes</taxon>
        <taxon>Russulales</taxon>
        <taxon>Bondarzewiaceae</taxon>
        <taxon>Bondarzewia</taxon>
    </lineage>
</organism>
<evidence type="ECO:0000313" key="10">
    <source>
        <dbReference type="Proteomes" id="UP000310158"/>
    </source>
</evidence>
<dbReference type="AlphaFoldDB" id="A0A4S4LRG6"/>
<comment type="caution">
    <text evidence="9">The sequence shown here is derived from an EMBL/GenBank/DDBJ whole genome shotgun (WGS) entry which is preliminary data.</text>
</comment>
<feature type="region of interest" description="Disordered" evidence="8">
    <location>
        <begin position="249"/>
        <end position="275"/>
    </location>
</feature>
<feature type="region of interest" description="Disordered" evidence="8">
    <location>
        <begin position="513"/>
        <end position="532"/>
    </location>
</feature>
<comment type="catalytic activity">
    <reaction evidence="3">
        <text>a 5'-end (N(2),N(7)-dimethyl 5'-triphosphoguanosine)-ribonucleoside in snoRNA + S-adenosyl-L-methionine = a 5'-end (N(2),N(2),N(7)-trimethyl 5'-triphosphoguanosine)-ribonucleoside in snoRNA + S-adenosyl-L-homocysteine + H(+)</text>
        <dbReference type="Rhea" id="RHEA:78507"/>
        <dbReference type="Rhea" id="RHEA-COMP:19088"/>
        <dbReference type="Rhea" id="RHEA-COMP:19090"/>
        <dbReference type="ChEBI" id="CHEBI:15378"/>
        <dbReference type="ChEBI" id="CHEBI:57856"/>
        <dbReference type="ChEBI" id="CHEBI:59789"/>
        <dbReference type="ChEBI" id="CHEBI:167623"/>
        <dbReference type="ChEBI" id="CHEBI:172880"/>
    </reaction>
    <physiologicalReaction direction="left-to-right" evidence="3">
        <dbReference type="Rhea" id="RHEA:78508"/>
    </physiologicalReaction>
</comment>
<comment type="catalytic activity">
    <reaction evidence="4">
        <text>a 5'-end (N(7)-methyl 5'-triphosphoguanosine)-ribonucleoside in snoRNA + S-adenosyl-L-methionine = a 5'-end (N(2),N(7)-dimethyl 5'-triphosphoguanosine)-ribonucleoside in snoRNA + S-adenosyl-L-homocysteine + H(+)</text>
        <dbReference type="Rhea" id="RHEA:78475"/>
        <dbReference type="Rhea" id="RHEA-COMP:19086"/>
        <dbReference type="Rhea" id="RHEA-COMP:19088"/>
        <dbReference type="ChEBI" id="CHEBI:15378"/>
        <dbReference type="ChEBI" id="CHEBI:57856"/>
        <dbReference type="ChEBI" id="CHEBI:59789"/>
        <dbReference type="ChEBI" id="CHEBI:156461"/>
        <dbReference type="ChEBI" id="CHEBI:172880"/>
    </reaction>
    <physiologicalReaction direction="left-to-right" evidence="4">
        <dbReference type="Rhea" id="RHEA:78476"/>
    </physiologicalReaction>
</comment>
<keyword evidence="10" id="KW-1185">Reference proteome</keyword>
<dbReference type="PANTHER" id="PTHR14741">
    <property type="entry name" value="S-ADENOSYLMETHIONINE-DEPENDENT METHYLTRANSFERASE RELATED"/>
    <property type="match status" value="1"/>
</dbReference>
<reference evidence="9 10" key="1">
    <citation type="submission" date="2019-02" db="EMBL/GenBank/DDBJ databases">
        <title>Genome sequencing of the rare red list fungi Bondarzewia mesenterica.</title>
        <authorList>
            <person name="Buettner E."/>
            <person name="Kellner H."/>
        </authorList>
    </citation>
    <scope>NUCLEOTIDE SEQUENCE [LARGE SCALE GENOMIC DNA]</scope>
    <source>
        <strain evidence="9 10">DSM 108281</strain>
    </source>
</reference>
<dbReference type="PANTHER" id="PTHR14741:SF32">
    <property type="entry name" value="TRIMETHYLGUANOSINE SYNTHASE"/>
    <property type="match status" value="1"/>
</dbReference>
<evidence type="ECO:0000256" key="7">
    <source>
        <dbReference type="ARBA" id="ARBA00049790"/>
    </source>
</evidence>
<dbReference type="GO" id="GO:0005634">
    <property type="term" value="C:nucleus"/>
    <property type="evidence" value="ECO:0007669"/>
    <property type="project" value="TreeGrafter"/>
</dbReference>
<dbReference type="EMBL" id="SGPL01000427">
    <property type="protein sequence ID" value="THH12730.1"/>
    <property type="molecule type" value="Genomic_DNA"/>
</dbReference>
<comment type="similarity">
    <text evidence="2">Belongs to the methyltransferase superfamily. Trimethylguanosine synthase family.</text>
</comment>
<dbReference type="OrthoDB" id="194443at2759"/>
<evidence type="ECO:0000256" key="6">
    <source>
        <dbReference type="ARBA" id="ARBA00049075"/>
    </source>
</evidence>
<name>A0A4S4LRG6_9AGAM</name>
<evidence type="ECO:0000256" key="8">
    <source>
        <dbReference type="SAM" id="MobiDB-lite"/>
    </source>
</evidence>
<gene>
    <name evidence="9" type="ORF">EW146_g7424</name>
</gene>
<accession>A0A4S4LRG6</accession>
<evidence type="ECO:0000256" key="3">
    <source>
        <dbReference type="ARBA" id="ARBA00047418"/>
    </source>
</evidence>
<evidence type="ECO:0000256" key="1">
    <source>
        <dbReference type="ARBA" id="ARBA00018517"/>
    </source>
</evidence>
<proteinExistence type="inferred from homology"/>
<sequence>MTVVTCYVSWLTSTGYSSISLRTVDSTDGIATVPSYTESVDKDGGLQTPSQTYAIELSGNCSSHSCNDAKATDPRRHFNDTFATGRRSINQYSQQLKFQRIHSVRMVNVHDRTHRYNHGLDWLQEDLSVMAGITTEQYKNTKKLQKLSVTDNDSSRTFDDNRCARMTFDDKDCGAVAAREYRPAWNWNAPRLGSAKYYRKHLVTRSIVPYMPYNDIIDVGDLPALPALGPVPGGARRAVVYLLPIDTPETIPTAPPEQGEPSSSAEEQEPQPLKPTVPISLEDAATRIPHYTDASEVPSHLQKYFSQRARYFSRYDAGCLLDEEGWYSVTPEAIANQIAERCRCTTVLDAFCGVGGNAIAFARTCERVIALDTSPTRLALARHNARIYGVEDRIEFILADYLDFARSLLSTSTSTTAVSASLPAASQRKIDVIFLSPPWGGPSYLSMFTSNSDTPEADADAHPEYSLSSVRPVHGRTLFDLSRRITPNVAFYLPRNTNLTEVSDLLNILDDDDGGGGQIGGKRKRGGEEGRESVEVEEEWMVNKLKALTCYFGGLVEGQGHLF</sequence>
<dbReference type="Proteomes" id="UP000310158">
    <property type="component" value="Unassembled WGS sequence"/>
</dbReference>
<dbReference type="CDD" id="cd02440">
    <property type="entry name" value="AdoMet_MTases"/>
    <property type="match status" value="1"/>
</dbReference>
<dbReference type="InterPro" id="IPR029063">
    <property type="entry name" value="SAM-dependent_MTases_sf"/>
</dbReference>
<protein>
    <recommendedName>
        <fullName evidence="1">Trimethylguanosine synthase</fullName>
    </recommendedName>
    <alternativeName>
        <fullName evidence="7">Cap-specific guanine-N(2) methyltransferase</fullName>
    </alternativeName>
</protein>
<feature type="compositionally biased region" description="Low complexity" evidence="8">
    <location>
        <begin position="256"/>
        <end position="265"/>
    </location>
</feature>
<dbReference type="SUPFAM" id="SSF53335">
    <property type="entry name" value="S-adenosyl-L-methionine-dependent methyltransferases"/>
    <property type="match status" value="1"/>
</dbReference>
<dbReference type="Gene3D" id="3.40.50.150">
    <property type="entry name" value="Vaccinia Virus protein VP39"/>
    <property type="match status" value="1"/>
</dbReference>
<evidence type="ECO:0000313" key="9">
    <source>
        <dbReference type="EMBL" id="THH12730.1"/>
    </source>
</evidence>
<dbReference type="FunFam" id="3.40.50.150:FF:000432">
    <property type="entry name" value="Unplaced genomic scaffold supercont2.10, whole genome shotgun sequence"/>
    <property type="match status" value="1"/>
</dbReference>
<dbReference type="Pfam" id="PF09445">
    <property type="entry name" value="Methyltransf_15"/>
    <property type="match status" value="1"/>
</dbReference>
<dbReference type="GO" id="GO:0071164">
    <property type="term" value="F:RNA cap trimethylguanosine synthase activity"/>
    <property type="evidence" value="ECO:0007669"/>
    <property type="project" value="TreeGrafter"/>
</dbReference>
<evidence type="ECO:0000256" key="5">
    <source>
        <dbReference type="ARBA" id="ARBA00048763"/>
    </source>
</evidence>